<comment type="caution">
    <text evidence="2">The sequence shown here is derived from an EMBL/GenBank/DDBJ whole genome shotgun (WGS) entry which is preliminary data.</text>
</comment>
<dbReference type="Proteomes" id="UP001302602">
    <property type="component" value="Unassembled WGS sequence"/>
</dbReference>
<reference evidence="2" key="2">
    <citation type="submission" date="2023-05" db="EMBL/GenBank/DDBJ databases">
        <authorList>
            <consortium name="Lawrence Berkeley National Laboratory"/>
            <person name="Steindorff A."/>
            <person name="Hensen N."/>
            <person name="Bonometti L."/>
            <person name="Westerberg I."/>
            <person name="Brannstrom I.O."/>
            <person name="Guillou S."/>
            <person name="Cros-Aarteil S."/>
            <person name="Calhoun S."/>
            <person name="Haridas S."/>
            <person name="Kuo A."/>
            <person name="Mondo S."/>
            <person name="Pangilinan J."/>
            <person name="Riley R."/>
            <person name="Labutti K."/>
            <person name="Andreopoulos B."/>
            <person name="Lipzen A."/>
            <person name="Chen C."/>
            <person name="Yanf M."/>
            <person name="Daum C."/>
            <person name="Ng V."/>
            <person name="Clum A."/>
            <person name="Ohm R."/>
            <person name="Martin F."/>
            <person name="Silar P."/>
            <person name="Natvig D."/>
            <person name="Lalanne C."/>
            <person name="Gautier V."/>
            <person name="Ament-Velasquez S.L."/>
            <person name="Kruys A."/>
            <person name="Hutchinson M.I."/>
            <person name="Powell A.J."/>
            <person name="Barry K."/>
            <person name="Miller A.N."/>
            <person name="Grigoriev I.V."/>
            <person name="Debuchy R."/>
            <person name="Gladieux P."/>
            <person name="Thoren M.H."/>
            <person name="Johannesson H."/>
        </authorList>
    </citation>
    <scope>NUCLEOTIDE SEQUENCE</scope>
    <source>
        <strain evidence="2">CBS 731.68</strain>
    </source>
</reference>
<organism evidence="2 3">
    <name type="scientific">Parathielavia appendiculata</name>
    <dbReference type="NCBI Taxonomy" id="2587402"/>
    <lineage>
        <taxon>Eukaryota</taxon>
        <taxon>Fungi</taxon>
        <taxon>Dikarya</taxon>
        <taxon>Ascomycota</taxon>
        <taxon>Pezizomycotina</taxon>
        <taxon>Sordariomycetes</taxon>
        <taxon>Sordariomycetidae</taxon>
        <taxon>Sordariales</taxon>
        <taxon>Chaetomiaceae</taxon>
        <taxon>Parathielavia</taxon>
    </lineage>
</organism>
<keyword evidence="1" id="KW-0812">Transmembrane</keyword>
<keyword evidence="1" id="KW-0472">Membrane</keyword>
<feature type="transmembrane region" description="Helical" evidence="1">
    <location>
        <begin position="12"/>
        <end position="29"/>
    </location>
</feature>
<accession>A0AAN6Z6V5</accession>
<proteinExistence type="predicted"/>
<evidence type="ECO:0000313" key="3">
    <source>
        <dbReference type="Proteomes" id="UP001302602"/>
    </source>
</evidence>
<evidence type="ECO:0000313" key="2">
    <source>
        <dbReference type="EMBL" id="KAK4127910.1"/>
    </source>
</evidence>
<evidence type="ECO:0000256" key="1">
    <source>
        <dbReference type="SAM" id="Phobius"/>
    </source>
</evidence>
<reference evidence="2" key="1">
    <citation type="journal article" date="2023" name="Mol. Phylogenet. Evol.">
        <title>Genome-scale phylogeny and comparative genomics of the fungal order Sordariales.</title>
        <authorList>
            <person name="Hensen N."/>
            <person name="Bonometti L."/>
            <person name="Westerberg I."/>
            <person name="Brannstrom I.O."/>
            <person name="Guillou S."/>
            <person name="Cros-Aarteil S."/>
            <person name="Calhoun S."/>
            <person name="Haridas S."/>
            <person name="Kuo A."/>
            <person name="Mondo S."/>
            <person name="Pangilinan J."/>
            <person name="Riley R."/>
            <person name="LaButti K."/>
            <person name="Andreopoulos B."/>
            <person name="Lipzen A."/>
            <person name="Chen C."/>
            <person name="Yan M."/>
            <person name="Daum C."/>
            <person name="Ng V."/>
            <person name="Clum A."/>
            <person name="Steindorff A."/>
            <person name="Ohm R.A."/>
            <person name="Martin F."/>
            <person name="Silar P."/>
            <person name="Natvig D.O."/>
            <person name="Lalanne C."/>
            <person name="Gautier V."/>
            <person name="Ament-Velasquez S.L."/>
            <person name="Kruys A."/>
            <person name="Hutchinson M.I."/>
            <person name="Powell A.J."/>
            <person name="Barry K."/>
            <person name="Miller A.N."/>
            <person name="Grigoriev I.V."/>
            <person name="Debuchy R."/>
            <person name="Gladieux P."/>
            <person name="Hiltunen Thoren M."/>
            <person name="Johannesson H."/>
        </authorList>
    </citation>
    <scope>NUCLEOTIDE SEQUENCE</scope>
    <source>
        <strain evidence="2">CBS 731.68</strain>
    </source>
</reference>
<keyword evidence="1" id="KW-1133">Transmembrane helix</keyword>
<name>A0AAN6Z6V5_9PEZI</name>
<keyword evidence="3" id="KW-1185">Reference proteome</keyword>
<dbReference type="GeneID" id="87829019"/>
<dbReference type="AlphaFoldDB" id="A0AAN6Z6V5"/>
<sequence length="67" mass="7805">MPLPPARPSTLAWRGGSWFFFFLAHRVIFRRRDSKHVPSNYCFARREVSPRASYTAVMRCHGHATNV</sequence>
<gene>
    <name evidence="2" type="ORF">N657DRAFT_641977</name>
</gene>
<protein>
    <submittedName>
        <fullName evidence="2">Uncharacterized protein</fullName>
    </submittedName>
</protein>
<dbReference type="RefSeq" id="XP_062651681.1">
    <property type="nucleotide sequence ID" value="XM_062792250.1"/>
</dbReference>
<dbReference type="EMBL" id="MU853224">
    <property type="protein sequence ID" value="KAK4127910.1"/>
    <property type="molecule type" value="Genomic_DNA"/>
</dbReference>